<proteinExistence type="predicted"/>
<dbReference type="InterPro" id="IPR050951">
    <property type="entry name" value="Retrovirus_Pol_polyprotein"/>
</dbReference>
<dbReference type="GO" id="GO:0003676">
    <property type="term" value="F:nucleic acid binding"/>
    <property type="evidence" value="ECO:0007669"/>
    <property type="project" value="InterPro"/>
</dbReference>
<dbReference type="SUPFAM" id="SSF53098">
    <property type="entry name" value="Ribonuclease H-like"/>
    <property type="match status" value="1"/>
</dbReference>
<dbReference type="AlphaFoldDB" id="A0A6L2K6D1"/>
<dbReference type="PANTHER" id="PTHR37984">
    <property type="entry name" value="PROTEIN CBG26694"/>
    <property type="match status" value="1"/>
</dbReference>
<dbReference type="InterPro" id="IPR001584">
    <property type="entry name" value="Integrase_cat-core"/>
</dbReference>
<dbReference type="EMBL" id="BKCJ010001733">
    <property type="protein sequence ID" value="GEU43615.1"/>
    <property type="molecule type" value="Genomic_DNA"/>
</dbReference>
<gene>
    <name evidence="3" type="ORF">Tci_015593</name>
</gene>
<name>A0A6L2K6D1_TANCI</name>
<keyword evidence="3" id="KW-0808">Transferase</keyword>
<accession>A0A6L2K6D1</accession>
<organism evidence="3">
    <name type="scientific">Tanacetum cinerariifolium</name>
    <name type="common">Dalmatian daisy</name>
    <name type="synonym">Chrysanthemum cinerariifolium</name>
    <dbReference type="NCBI Taxonomy" id="118510"/>
    <lineage>
        <taxon>Eukaryota</taxon>
        <taxon>Viridiplantae</taxon>
        <taxon>Streptophyta</taxon>
        <taxon>Embryophyta</taxon>
        <taxon>Tracheophyta</taxon>
        <taxon>Spermatophyta</taxon>
        <taxon>Magnoliopsida</taxon>
        <taxon>eudicotyledons</taxon>
        <taxon>Gunneridae</taxon>
        <taxon>Pentapetalae</taxon>
        <taxon>asterids</taxon>
        <taxon>campanulids</taxon>
        <taxon>Asterales</taxon>
        <taxon>Asteraceae</taxon>
        <taxon>Asteroideae</taxon>
        <taxon>Anthemideae</taxon>
        <taxon>Anthemidinae</taxon>
        <taxon>Tanacetum</taxon>
    </lineage>
</organism>
<feature type="compositionally biased region" description="Low complexity" evidence="1">
    <location>
        <begin position="1"/>
        <end position="13"/>
    </location>
</feature>
<dbReference type="GO" id="GO:0015074">
    <property type="term" value="P:DNA integration"/>
    <property type="evidence" value="ECO:0007669"/>
    <property type="project" value="InterPro"/>
</dbReference>
<dbReference type="PANTHER" id="PTHR37984:SF5">
    <property type="entry name" value="PROTEIN NYNRIN-LIKE"/>
    <property type="match status" value="1"/>
</dbReference>
<feature type="region of interest" description="Disordered" evidence="1">
    <location>
        <begin position="1"/>
        <end position="20"/>
    </location>
</feature>
<feature type="region of interest" description="Disordered" evidence="1">
    <location>
        <begin position="28"/>
        <end position="106"/>
    </location>
</feature>
<feature type="compositionally biased region" description="Basic and acidic residues" evidence="1">
    <location>
        <begin position="38"/>
        <end position="61"/>
    </location>
</feature>
<dbReference type="GO" id="GO:0003964">
    <property type="term" value="F:RNA-directed DNA polymerase activity"/>
    <property type="evidence" value="ECO:0007669"/>
    <property type="project" value="UniProtKB-KW"/>
</dbReference>
<comment type="caution">
    <text evidence="3">The sequence shown here is derived from an EMBL/GenBank/DDBJ whole genome shotgun (WGS) entry which is preliminary data.</text>
</comment>
<dbReference type="Gene3D" id="3.30.420.10">
    <property type="entry name" value="Ribonuclease H-like superfamily/Ribonuclease H"/>
    <property type="match status" value="1"/>
</dbReference>
<evidence type="ECO:0000256" key="1">
    <source>
        <dbReference type="SAM" id="MobiDB-lite"/>
    </source>
</evidence>
<reference evidence="3" key="1">
    <citation type="journal article" date="2019" name="Sci. Rep.">
        <title>Draft genome of Tanacetum cinerariifolium, the natural source of mosquito coil.</title>
        <authorList>
            <person name="Yamashiro T."/>
            <person name="Shiraishi A."/>
            <person name="Satake H."/>
            <person name="Nakayama K."/>
        </authorList>
    </citation>
    <scope>NUCLEOTIDE SEQUENCE</scope>
</reference>
<keyword evidence="3" id="KW-0548">Nucleotidyltransferase</keyword>
<dbReference type="PROSITE" id="PS50994">
    <property type="entry name" value="INTEGRASE"/>
    <property type="match status" value="1"/>
</dbReference>
<dbReference type="InterPro" id="IPR012337">
    <property type="entry name" value="RNaseH-like_sf"/>
</dbReference>
<dbReference type="InterPro" id="IPR036397">
    <property type="entry name" value="RNaseH_sf"/>
</dbReference>
<feature type="domain" description="Integrase catalytic" evidence="2">
    <location>
        <begin position="548"/>
        <end position="706"/>
    </location>
</feature>
<evidence type="ECO:0000259" key="2">
    <source>
        <dbReference type="PROSITE" id="PS50994"/>
    </source>
</evidence>
<feature type="compositionally biased region" description="Acidic residues" evidence="1">
    <location>
        <begin position="62"/>
        <end position="94"/>
    </location>
</feature>
<protein>
    <submittedName>
        <fullName evidence="3">Reverse transcriptase domain-containing protein</fullName>
    </submittedName>
</protein>
<evidence type="ECO:0000313" key="3">
    <source>
        <dbReference type="EMBL" id="GEU43615.1"/>
    </source>
</evidence>
<keyword evidence="3" id="KW-0695">RNA-directed DNA polymerase</keyword>
<sequence>MSSSTVTYTSVYTDFEPGRVYWGANEELSDGGYVTDSDPNKDPKEDPKEDHADYPADRGVGDDEPSDDKDDDDDTDEEDEEPFEDEDDDEEEEEHPAPVDSSIVPVVDLVSSARDTEIRFCRARKTVRLEPPMSASMEARIAKHATAPTPPLPGSSPPLPLPSPLTISPTDVGAPLGYRAAEIMIRDLLPSASHKIDVPEAEMPPRKRAFFTTLALGPEVEERMGYRIIDTWDEIVEAMMEIAPTTLEGVNQRVTELATIARQETKEFQTQLTTTLIRIETLEARDPEPQEEPTEAGSSCVAAALAERNADKSRNVDDSNDLGTGRRRQVSTVRECTYTDFLKCQPMNFKGTEGVISLTQWLEKMESVFHISNYTVACQVNFTTCYGNALTWWNSHVRVVRHDIAFAMPWKTLKKMMTDKYCPRSEIKKLETKMWNLEELDVIGNYVGGLPDMIHGSMKADNKRKFKDTSRNNQQQPFKRNNVAWAYIAGPGDKNPYGGSQPLCPICNYHYDGPCAPKNDYSKLNIGNQGNRTGNCNAVARVYDVGTTGTNPNSNVFTEAYTEARKPENLKSEDVGDRLTKSTYFLPMRENEPIEKLARLYLKEVVTRHGIPVSIICDRDLRYMSNFWRLFQKAMGTQLDMSMAYHPQTDGQSKRTIQTLEDMLRACVIDFGNGWERHLPLIEFSYNNSNMLVSKPPHSRNFMVKSVDHLFVGPRRGPEFTWEREDQFRKKYPQLFTKTAPSTSAAS</sequence>